<gene>
    <name evidence="2" type="ORF">BAUCODRAFT_25037</name>
</gene>
<feature type="region of interest" description="Disordered" evidence="1">
    <location>
        <begin position="591"/>
        <end position="630"/>
    </location>
</feature>
<reference evidence="2 3" key="1">
    <citation type="journal article" date="2012" name="PLoS Pathog.">
        <title>Diverse lifestyles and strategies of plant pathogenesis encoded in the genomes of eighteen Dothideomycetes fungi.</title>
        <authorList>
            <person name="Ohm R.A."/>
            <person name="Feau N."/>
            <person name="Henrissat B."/>
            <person name="Schoch C.L."/>
            <person name="Horwitz B.A."/>
            <person name="Barry K.W."/>
            <person name="Condon B.J."/>
            <person name="Copeland A.C."/>
            <person name="Dhillon B."/>
            <person name="Glaser F."/>
            <person name="Hesse C.N."/>
            <person name="Kosti I."/>
            <person name="LaButti K."/>
            <person name="Lindquist E.A."/>
            <person name="Lucas S."/>
            <person name="Salamov A.A."/>
            <person name="Bradshaw R.E."/>
            <person name="Ciuffetti L."/>
            <person name="Hamelin R.C."/>
            <person name="Kema G.H.J."/>
            <person name="Lawrence C."/>
            <person name="Scott J.A."/>
            <person name="Spatafora J.W."/>
            <person name="Turgeon B.G."/>
            <person name="de Wit P.J.G.M."/>
            <person name="Zhong S."/>
            <person name="Goodwin S.B."/>
            <person name="Grigoriev I.V."/>
        </authorList>
    </citation>
    <scope>NUCLEOTIDE SEQUENCE [LARGE SCALE GENOMIC DNA]</scope>
    <source>
        <strain evidence="2 3">UAMH 10762</strain>
    </source>
</reference>
<feature type="compositionally biased region" description="Polar residues" evidence="1">
    <location>
        <begin position="9"/>
        <end position="21"/>
    </location>
</feature>
<dbReference type="Proteomes" id="UP000011761">
    <property type="component" value="Unassembled WGS sequence"/>
</dbReference>
<name>M2LNY8_BAUPA</name>
<keyword evidence="3" id="KW-1185">Reference proteome</keyword>
<dbReference type="STRING" id="717646.M2LNY8"/>
<feature type="region of interest" description="Disordered" evidence="1">
    <location>
        <begin position="251"/>
        <end position="270"/>
    </location>
</feature>
<feature type="region of interest" description="Disordered" evidence="1">
    <location>
        <begin position="66"/>
        <end position="91"/>
    </location>
</feature>
<dbReference type="GeneID" id="19110253"/>
<dbReference type="RefSeq" id="XP_007676751.1">
    <property type="nucleotide sequence ID" value="XM_007678561.1"/>
</dbReference>
<evidence type="ECO:0000256" key="1">
    <source>
        <dbReference type="SAM" id="MobiDB-lite"/>
    </source>
</evidence>
<dbReference type="KEGG" id="bcom:BAUCODRAFT_25037"/>
<organism evidence="2 3">
    <name type="scientific">Baudoinia panamericana (strain UAMH 10762)</name>
    <name type="common">Angels' share fungus</name>
    <name type="synonym">Baudoinia compniacensis (strain UAMH 10762)</name>
    <dbReference type="NCBI Taxonomy" id="717646"/>
    <lineage>
        <taxon>Eukaryota</taxon>
        <taxon>Fungi</taxon>
        <taxon>Dikarya</taxon>
        <taxon>Ascomycota</taxon>
        <taxon>Pezizomycotina</taxon>
        <taxon>Dothideomycetes</taxon>
        <taxon>Dothideomycetidae</taxon>
        <taxon>Mycosphaerellales</taxon>
        <taxon>Teratosphaeriaceae</taxon>
        <taxon>Baudoinia</taxon>
    </lineage>
</organism>
<dbReference type="HOGENOM" id="CLU_349896_0_0_1"/>
<feature type="region of interest" description="Disordered" evidence="1">
    <location>
        <begin position="677"/>
        <end position="807"/>
    </location>
</feature>
<dbReference type="OMA" id="CNHHACY"/>
<feature type="compositionally biased region" description="Acidic residues" evidence="1">
    <location>
        <begin position="755"/>
        <end position="765"/>
    </location>
</feature>
<protein>
    <submittedName>
        <fullName evidence="2">Uncharacterized protein</fullName>
    </submittedName>
</protein>
<feature type="compositionally biased region" description="Polar residues" evidence="1">
    <location>
        <begin position="734"/>
        <end position="748"/>
    </location>
</feature>
<feature type="region of interest" description="Disordered" evidence="1">
    <location>
        <begin position="1"/>
        <end position="30"/>
    </location>
</feature>
<dbReference type="AlphaFoldDB" id="M2LNY8"/>
<sequence length="807" mass="86452">MAADALAPGSSNGMRSISQAANFPHEGQAHQLQPAGLGIRPSSSAQTQSIDTRLWTALNDFARKQDDGTASTRTSDLPSTACPSISGEPRLSSGRMLFDSTALPSMAPPIIIPPSGVGTLAPAMEDYSATEIATPSLNGTPDLRAFAVTATRAPPDAPEARHDVTSATAQPAVIVAGAPTPIDDARTAVLRGSATNLSIHEMRNMLQTLSRRVEVLESQSFAHVAPEDVHDRFEHHSVRLSDLEQWQRDTDTFTNHSPLHGPSNSKRRRLSCKEDASVESDESFDSAAAAQTEAAVLATIAVNAETGPRIDALEGRISDLENAALPSFARPWHVQVVLLPWGRNLRGIWFSACDATQHSLKSSTQASDEWLGPESAPRLSFQASSSHAWTTESIEAWAADAHEWLSPKACGPSGTVFKRLASRGLVQDITLTSASSQHIIDAISTALNADSLGEDMQSPESVKYQALGERFVPLRKVRKSSRLRFLSPAEMVTSATWTAGWLDSSVCMKVTDGQRRLYVTTPEAYTQRGTQGSTWPGLRRLPIYDAHPDEQAAQATNAVIEACWTYNDRLDQASSAAASFAMSHESRWNTHSQLSPDAYNGSEPTASDRPDVHQHSVGHHRAVSMPSSASIVAGNKASLPKRRVASFNLAAPAQFIVNQKALDGEAAGRSEAVPVGQILTPGANKRRRTSITPEAERRGVGFTPRMSREPPSPYTSEHVGDAQSQLAASRKRGTTPSAYATPHSNNTYIGRPDFSGEDGDTEADTVLDVPPTDQGDDEWHGVDTGADPDGHSIGDDSVMDEAGTTAQ</sequence>
<dbReference type="OrthoDB" id="5427134at2759"/>
<evidence type="ECO:0000313" key="2">
    <source>
        <dbReference type="EMBL" id="EMC96092.1"/>
    </source>
</evidence>
<feature type="compositionally biased region" description="Polar residues" evidence="1">
    <location>
        <begin position="68"/>
        <end position="83"/>
    </location>
</feature>
<proteinExistence type="predicted"/>
<dbReference type="EMBL" id="KB445556">
    <property type="protein sequence ID" value="EMC96092.1"/>
    <property type="molecule type" value="Genomic_DNA"/>
</dbReference>
<evidence type="ECO:0000313" key="3">
    <source>
        <dbReference type="Proteomes" id="UP000011761"/>
    </source>
</evidence>
<dbReference type="eggNOG" id="ENOG502RYPA">
    <property type="taxonomic scope" value="Eukaryota"/>
</dbReference>
<accession>M2LNY8</accession>